<comment type="caution">
    <text evidence="1">The sequence shown here is derived from an EMBL/GenBank/DDBJ whole genome shotgun (WGS) entry which is preliminary data.</text>
</comment>
<gene>
    <name evidence="1" type="ORF">CLV91_3254</name>
</gene>
<sequence length="136" mass="15482">MNANEYFYRMKNIKHILVLFVMVVLTACSGSDTYRGDWKAINNQGEKYKLIFEAKSFVVTNANGETTNYNYTQNKVSISNGVETYGLNLEDGRKYQLNFPLADDESVGVLLDTNGKVLYTIARDEYITYDAIFALD</sequence>
<dbReference type="EMBL" id="RBIQ01000013">
    <property type="protein sequence ID" value="RKR07024.1"/>
    <property type="molecule type" value="Genomic_DNA"/>
</dbReference>
<reference evidence="1 2" key="1">
    <citation type="submission" date="2018-10" db="EMBL/GenBank/DDBJ databases">
        <title>Genomic Encyclopedia of Archaeal and Bacterial Type Strains, Phase II (KMG-II): from individual species to whole genera.</title>
        <authorList>
            <person name="Goeker M."/>
        </authorList>
    </citation>
    <scope>NUCLEOTIDE SEQUENCE [LARGE SCALE GENOMIC DNA]</scope>
    <source>
        <strain evidence="1 2">DSM 25230</strain>
    </source>
</reference>
<protein>
    <submittedName>
        <fullName evidence="1">Uncharacterized protein</fullName>
    </submittedName>
</protein>
<dbReference type="AlphaFoldDB" id="A0A495DSK0"/>
<dbReference type="Proteomes" id="UP000269412">
    <property type="component" value="Unassembled WGS sequence"/>
</dbReference>
<proteinExistence type="predicted"/>
<name>A0A495DSK0_9FLAO</name>
<evidence type="ECO:0000313" key="2">
    <source>
        <dbReference type="Proteomes" id="UP000269412"/>
    </source>
</evidence>
<evidence type="ECO:0000313" key="1">
    <source>
        <dbReference type="EMBL" id="RKR07024.1"/>
    </source>
</evidence>
<accession>A0A495DSK0</accession>
<organism evidence="1 2">
    <name type="scientific">Maribacter vaceletii</name>
    <dbReference type="NCBI Taxonomy" id="1206816"/>
    <lineage>
        <taxon>Bacteria</taxon>
        <taxon>Pseudomonadati</taxon>
        <taxon>Bacteroidota</taxon>
        <taxon>Flavobacteriia</taxon>
        <taxon>Flavobacteriales</taxon>
        <taxon>Flavobacteriaceae</taxon>
        <taxon>Maribacter</taxon>
    </lineage>
</organism>
<keyword evidence="2" id="KW-1185">Reference proteome</keyword>